<keyword evidence="3" id="KW-1185">Reference proteome</keyword>
<comment type="caution">
    <text evidence="2">The sequence shown here is derived from an EMBL/GenBank/DDBJ whole genome shotgun (WGS) entry which is preliminary data.</text>
</comment>
<accession>A0AAV5G9F5</accession>
<evidence type="ECO:0000313" key="3">
    <source>
        <dbReference type="Proteomes" id="UP001342314"/>
    </source>
</evidence>
<evidence type="ECO:0000313" key="2">
    <source>
        <dbReference type="EMBL" id="GJN89150.1"/>
    </source>
</evidence>
<dbReference type="GO" id="GO:0000171">
    <property type="term" value="F:ribonuclease MRP activity"/>
    <property type="evidence" value="ECO:0007669"/>
    <property type="project" value="TreeGrafter"/>
</dbReference>
<dbReference type="GO" id="GO:0000447">
    <property type="term" value="P:endonucleolytic cleavage in ITS1 to separate SSU-rRNA from 5.8S rRNA and LSU-rRNA from tricistronic rRNA transcript (SSU-rRNA, 5.8S rRNA, LSU-rRNA)"/>
    <property type="evidence" value="ECO:0007669"/>
    <property type="project" value="TreeGrafter"/>
</dbReference>
<evidence type="ECO:0000256" key="1">
    <source>
        <dbReference type="SAM" id="MobiDB-lite"/>
    </source>
</evidence>
<sequence>MNAHHKKASYRPPPPKSLSRYAAGTSELAVVEGAGGAGGQQGLRRLAETAQRLPFGWQFDAIIPSIGASSSTDMALKLKAALAPNASFYLCEQVNLADILEPAFLSSFVRQGSLVALSTDDAEVIEISLTDPAFRAGKPGFERTKRLLRDWPTRTDLLDALQGQGVPQEGKRFDLLMAYTDEAGAAQPITFPSSIRSRVLSSSVTLRTLPSLAVPASNAFPRAEPPTKRARTSSGAFRRAVEQDDPARFWDEYREWAGLIRLGGDAEEKLRWTDAGQEGEEGWGLGRELCEKGEVTVLSCDGLLHPKMLSRALEDVLTGSNLSALPFLSLSLTPFPHAPLSHLSSVSPPVVGTSKRPNGKKRKRGRGRGEEEEADRERMEDEGGWEAVLRPQDGGNQFEWHIWEGL</sequence>
<protein>
    <submittedName>
        <fullName evidence="2">Uncharacterized protein</fullName>
    </submittedName>
</protein>
<feature type="compositionally biased region" description="Basic residues" evidence="1">
    <location>
        <begin position="357"/>
        <end position="366"/>
    </location>
</feature>
<dbReference type="EMBL" id="BQKY01000004">
    <property type="protein sequence ID" value="GJN89150.1"/>
    <property type="molecule type" value="Genomic_DNA"/>
</dbReference>
<dbReference type="AlphaFoldDB" id="A0AAV5G9F5"/>
<name>A0AAV5G9F5_9BASI</name>
<dbReference type="GO" id="GO:0000172">
    <property type="term" value="C:ribonuclease MRP complex"/>
    <property type="evidence" value="ECO:0007669"/>
    <property type="project" value="TreeGrafter"/>
</dbReference>
<dbReference type="PANTHER" id="PTHR15396:SF1">
    <property type="entry name" value="RIBONUCLEASE P PROTEIN SUBUNIT P40"/>
    <property type="match status" value="1"/>
</dbReference>
<gene>
    <name evidence="2" type="ORF">Rhopal_002124-T1</name>
</gene>
<dbReference type="GO" id="GO:0001682">
    <property type="term" value="P:tRNA 5'-leader removal"/>
    <property type="evidence" value="ECO:0007669"/>
    <property type="project" value="InterPro"/>
</dbReference>
<feature type="region of interest" description="Disordered" evidence="1">
    <location>
        <begin position="341"/>
        <end position="391"/>
    </location>
</feature>
<dbReference type="PANTHER" id="PTHR15396">
    <property type="entry name" value="RIBONUCLEASE P PROTEIN SUBUNIT P40"/>
    <property type="match status" value="1"/>
</dbReference>
<reference evidence="2 3" key="1">
    <citation type="submission" date="2021-12" db="EMBL/GenBank/DDBJ databases">
        <title>High titer production of polyol ester of fatty acids by Rhodotorula paludigena BS15 towards product separation-free biomass refinery.</title>
        <authorList>
            <person name="Mano J."/>
            <person name="Ono H."/>
            <person name="Tanaka T."/>
            <person name="Naito K."/>
            <person name="Sushida H."/>
            <person name="Ike M."/>
            <person name="Tokuyasu K."/>
            <person name="Kitaoka M."/>
        </authorList>
    </citation>
    <scope>NUCLEOTIDE SEQUENCE [LARGE SCALE GENOMIC DNA]</scope>
    <source>
        <strain evidence="2 3">BS15</strain>
    </source>
</reference>
<dbReference type="GO" id="GO:0004526">
    <property type="term" value="F:ribonuclease P activity"/>
    <property type="evidence" value="ECO:0007669"/>
    <property type="project" value="TreeGrafter"/>
</dbReference>
<dbReference type="GO" id="GO:0030681">
    <property type="term" value="C:multimeric ribonuclease P complex"/>
    <property type="evidence" value="ECO:0007669"/>
    <property type="project" value="TreeGrafter"/>
</dbReference>
<proteinExistence type="predicted"/>
<organism evidence="2 3">
    <name type="scientific">Rhodotorula paludigena</name>
    <dbReference type="NCBI Taxonomy" id="86838"/>
    <lineage>
        <taxon>Eukaryota</taxon>
        <taxon>Fungi</taxon>
        <taxon>Dikarya</taxon>
        <taxon>Basidiomycota</taxon>
        <taxon>Pucciniomycotina</taxon>
        <taxon>Microbotryomycetes</taxon>
        <taxon>Sporidiobolales</taxon>
        <taxon>Sporidiobolaceae</taxon>
        <taxon>Rhodotorula</taxon>
    </lineage>
</organism>
<feature type="region of interest" description="Disordered" evidence="1">
    <location>
        <begin position="217"/>
        <end position="237"/>
    </location>
</feature>
<dbReference type="InterPro" id="IPR013893">
    <property type="entry name" value="RNase_P_Rpp40"/>
</dbReference>
<feature type="compositionally biased region" description="Low complexity" evidence="1">
    <location>
        <begin position="341"/>
        <end position="351"/>
    </location>
</feature>
<dbReference type="Proteomes" id="UP001342314">
    <property type="component" value="Unassembled WGS sequence"/>
</dbReference>